<keyword evidence="1" id="KW-0472">Membrane</keyword>
<evidence type="ECO:0000313" key="4">
    <source>
        <dbReference type="Proteomes" id="UP000242474"/>
    </source>
</evidence>
<accession>A0A2G5BEG7</accession>
<keyword evidence="1" id="KW-0812">Transmembrane</keyword>
<dbReference type="Proteomes" id="UP000242474">
    <property type="component" value="Unassembled WGS sequence"/>
</dbReference>
<protein>
    <recommendedName>
        <fullName evidence="2">RAVE complex protein Rav1 C-terminal domain-containing protein</fullName>
    </recommendedName>
</protein>
<dbReference type="Pfam" id="PF12234">
    <property type="entry name" value="Rav1p_C"/>
    <property type="match status" value="1"/>
</dbReference>
<keyword evidence="4" id="KW-1185">Reference proteome</keyword>
<dbReference type="STRING" id="763665.A0A2G5BEG7"/>
<proteinExistence type="predicted"/>
<sequence>MLRVSATGTRALLASSTRTTSTARGFTRGVPKRFATTDALAVKAPSVSSTEKASVRDADAKFTIEPKPTKKKKKGYNIRNTAFLTLLAGSGCVAAVAYAREDREFGQQFEHYVPGARSFMQLMRHHGNSLVMALSDLTHGCCATCLPSMDPYDRIFTYPADSIEELADASVHSRPYYISTVTAATRATQTWIVTGANNCVELVGSAGKLQIWGIRKSPKFMWFCAKEHRLPFLNVDMIRYNSIDKAAIVSTDKDGLQTVTVWVFSSASRRSHYLPAGTIHPQHNTDRVHEVRWHLTEYAQTYLGIQWNDRIDIYCQERNIDGGWRLIHKIRASEFGPDKSIGSFSFTAAGNPTFSIDCRLFVYSHALQEGKTISDVAYDEHGELPLIHPFVLTELLSWGRVDAVRQLLAMLHDYIRDLIIDSSRDVALPLISMQDLLAASTDESSSHWSVQGQTGHHESSKYAALLSSGLDGDTLTMDEQLPNFGKLMQEKADYVAEKLTEVKIKGLSPIDQARLLSIVGSISASQIKDQPLDIMDIRYLIKLQLLELENKHARAAAKLSYRELN</sequence>
<dbReference type="AlphaFoldDB" id="A0A2G5BEG7"/>
<gene>
    <name evidence="3" type="ORF">COEREDRAFT_7359</name>
</gene>
<feature type="transmembrane region" description="Helical" evidence="1">
    <location>
        <begin position="80"/>
        <end position="99"/>
    </location>
</feature>
<evidence type="ECO:0000256" key="1">
    <source>
        <dbReference type="SAM" id="Phobius"/>
    </source>
</evidence>
<organism evidence="3 4">
    <name type="scientific">Coemansia reversa (strain ATCC 12441 / NRRL 1564)</name>
    <dbReference type="NCBI Taxonomy" id="763665"/>
    <lineage>
        <taxon>Eukaryota</taxon>
        <taxon>Fungi</taxon>
        <taxon>Fungi incertae sedis</taxon>
        <taxon>Zoopagomycota</taxon>
        <taxon>Kickxellomycotina</taxon>
        <taxon>Kickxellomycetes</taxon>
        <taxon>Kickxellales</taxon>
        <taxon>Kickxellaceae</taxon>
        <taxon>Coemansia</taxon>
    </lineage>
</organism>
<keyword evidence="1" id="KW-1133">Transmembrane helix</keyword>
<dbReference type="OrthoDB" id="10261039at2759"/>
<dbReference type="EMBL" id="KZ303494">
    <property type="protein sequence ID" value="PIA17393.1"/>
    <property type="molecule type" value="Genomic_DNA"/>
</dbReference>
<name>A0A2G5BEG7_COERN</name>
<evidence type="ECO:0000259" key="2">
    <source>
        <dbReference type="Pfam" id="PF12234"/>
    </source>
</evidence>
<dbReference type="InterPro" id="IPR022033">
    <property type="entry name" value="Rav1p_C"/>
</dbReference>
<reference evidence="3 4" key="1">
    <citation type="journal article" date="2015" name="Genome Biol. Evol.">
        <title>Phylogenomic analyses indicate that early fungi evolved digesting cell walls of algal ancestors of land plants.</title>
        <authorList>
            <person name="Chang Y."/>
            <person name="Wang S."/>
            <person name="Sekimoto S."/>
            <person name="Aerts A.L."/>
            <person name="Choi C."/>
            <person name="Clum A."/>
            <person name="LaButti K.M."/>
            <person name="Lindquist E.A."/>
            <person name="Yee Ngan C."/>
            <person name="Ohm R.A."/>
            <person name="Salamov A.A."/>
            <person name="Grigoriev I.V."/>
            <person name="Spatafora J.W."/>
            <person name="Berbee M.L."/>
        </authorList>
    </citation>
    <scope>NUCLEOTIDE SEQUENCE [LARGE SCALE GENOMIC DNA]</scope>
    <source>
        <strain evidence="3 4">NRRL 1564</strain>
    </source>
</reference>
<evidence type="ECO:0000313" key="3">
    <source>
        <dbReference type="EMBL" id="PIA17393.1"/>
    </source>
</evidence>
<feature type="domain" description="RAVE complex protein Rav1 C-terminal" evidence="2">
    <location>
        <begin position="219"/>
        <end position="564"/>
    </location>
</feature>